<keyword evidence="1" id="KW-0378">Hydrolase</keyword>
<dbReference type="PANTHER" id="PTHR30292:SF0">
    <property type="entry name" value="5-OXOPROLINASE SUBUNIT A"/>
    <property type="match status" value="1"/>
</dbReference>
<dbReference type="AlphaFoldDB" id="A0A9X1FCJ9"/>
<dbReference type="RefSeq" id="WP_218547665.1">
    <property type="nucleotide sequence ID" value="NZ_JAGSPD010000016.1"/>
</dbReference>
<accession>A0A9X1FCJ9</accession>
<dbReference type="CDD" id="cd10801">
    <property type="entry name" value="LamB_YcsF_like_1"/>
    <property type="match status" value="1"/>
</dbReference>
<dbReference type="EMBL" id="JAGSPD010000016">
    <property type="protein sequence ID" value="MBV7270498.1"/>
    <property type="molecule type" value="Genomic_DNA"/>
</dbReference>
<dbReference type="InterPro" id="IPR005501">
    <property type="entry name" value="LamB/YcsF/PxpA-like"/>
</dbReference>
<name>A0A9X1FCJ9_9FLAO</name>
<gene>
    <name evidence="1" type="primary">pxpA</name>
    <name evidence="1" type="ORF">KCG49_15020</name>
</gene>
<evidence type="ECO:0000313" key="2">
    <source>
        <dbReference type="Proteomes" id="UP001138894"/>
    </source>
</evidence>
<dbReference type="EC" id="3.5.2.9" evidence="1"/>
<dbReference type="Pfam" id="PF03746">
    <property type="entry name" value="LamB_YcsF"/>
    <property type="match status" value="1"/>
</dbReference>
<protein>
    <submittedName>
        <fullName evidence="1">5-oxoprolinase subunit PxpA</fullName>
        <ecNumber evidence="1">3.5.2.9</ecNumber>
    </submittedName>
</protein>
<dbReference type="PANTHER" id="PTHR30292">
    <property type="entry name" value="UNCHARACTERIZED PROTEIN YBGL-RELATED"/>
    <property type="match status" value="1"/>
</dbReference>
<sequence>MEKQYKIVDINADVGEGLNNEPNLMPYLSSCNIACGGHAGNLETMTKVVRLAKKHSVKVGAHPSFPDKANFGRIVVDMIAADLYSSLKAQIRALQDVLYAESVQLHHIKPHGALYNLANRDEKAAKVIIEVIKSIALPLALYAPYRSVIAELATKAKINVIYEAFADRNYNNDLSLVSRKKDNAILSHTNEVLKHVLKMINQRKVISINGVEVEIKASTFCVHGDTKNALQILKYLNEELPKKGIKIQ</sequence>
<reference evidence="1" key="1">
    <citation type="submission" date="2021-04" db="EMBL/GenBank/DDBJ databases">
        <authorList>
            <person name="Pira H."/>
            <person name="Risdian C."/>
            <person name="Wink J."/>
        </authorList>
    </citation>
    <scope>NUCLEOTIDE SEQUENCE</scope>
    <source>
        <strain evidence="1">WHY3</strain>
    </source>
</reference>
<keyword evidence="2" id="KW-1185">Reference proteome</keyword>
<dbReference type="NCBIfam" id="NF003814">
    <property type="entry name" value="PRK05406.1-3"/>
    <property type="match status" value="1"/>
</dbReference>
<evidence type="ECO:0000313" key="1">
    <source>
        <dbReference type="EMBL" id="MBV7270498.1"/>
    </source>
</evidence>
<dbReference type="GO" id="GO:0017168">
    <property type="term" value="F:5-oxoprolinase (ATP-hydrolyzing) activity"/>
    <property type="evidence" value="ECO:0007669"/>
    <property type="project" value="UniProtKB-EC"/>
</dbReference>
<dbReference type="NCBIfam" id="NF003816">
    <property type="entry name" value="PRK05406.1-5"/>
    <property type="match status" value="1"/>
</dbReference>
<proteinExistence type="predicted"/>
<dbReference type="Proteomes" id="UP001138894">
    <property type="component" value="Unassembled WGS sequence"/>
</dbReference>
<organism evidence="1 2">
    <name type="scientific">Winogradskyella luteola</name>
    <dbReference type="NCBI Taxonomy" id="2828330"/>
    <lineage>
        <taxon>Bacteria</taxon>
        <taxon>Pseudomonadati</taxon>
        <taxon>Bacteroidota</taxon>
        <taxon>Flavobacteriia</taxon>
        <taxon>Flavobacteriales</taxon>
        <taxon>Flavobacteriaceae</taxon>
        <taxon>Winogradskyella</taxon>
    </lineage>
</organism>
<comment type="caution">
    <text evidence="1">The sequence shown here is derived from an EMBL/GenBank/DDBJ whole genome shotgun (WGS) entry which is preliminary data.</text>
</comment>